<keyword evidence="4" id="KW-0393">Immunoglobulin domain</keyword>
<dbReference type="GO" id="GO:0005178">
    <property type="term" value="F:integrin binding"/>
    <property type="evidence" value="ECO:0007669"/>
    <property type="project" value="InterPro"/>
</dbReference>
<evidence type="ECO:0000256" key="1">
    <source>
        <dbReference type="ARBA" id="ARBA00004167"/>
    </source>
</evidence>
<keyword evidence="5" id="KW-0812">Transmembrane</keyword>
<feature type="domain" description="Ig-like" evidence="7">
    <location>
        <begin position="549"/>
        <end position="662"/>
    </location>
</feature>
<dbReference type="PROSITE" id="PS50835">
    <property type="entry name" value="IG_LIKE"/>
    <property type="match status" value="6"/>
</dbReference>
<dbReference type="InterPro" id="IPR003598">
    <property type="entry name" value="Ig_sub2"/>
</dbReference>
<protein>
    <submittedName>
        <fullName evidence="8">Hemicentin-1</fullName>
    </submittedName>
</protein>
<evidence type="ECO:0000256" key="2">
    <source>
        <dbReference type="ARBA" id="ARBA00023136"/>
    </source>
</evidence>
<accession>A0A6G0HVT2</accession>
<comment type="caution">
    <text evidence="8">The sequence shown here is derived from an EMBL/GenBank/DDBJ whole genome shotgun (WGS) entry which is preliminary data.</text>
</comment>
<dbReference type="InterPro" id="IPR003599">
    <property type="entry name" value="Ig_sub"/>
</dbReference>
<keyword evidence="5" id="KW-1133">Transmembrane helix</keyword>
<comment type="subcellular location">
    <subcellularLocation>
        <location evidence="1">Membrane</location>
        <topology evidence="1">Single-pass membrane protein</topology>
    </subcellularLocation>
</comment>
<reference evidence="8 9" key="1">
    <citation type="submission" date="2019-07" db="EMBL/GenBank/DDBJ databases">
        <title>Chromosome genome assembly for large yellow croaker.</title>
        <authorList>
            <person name="Xiao S."/>
        </authorList>
    </citation>
    <scope>NUCLEOTIDE SEQUENCE [LARGE SCALE GENOMIC DNA]</scope>
    <source>
        <strain evidence="8">JMULYC20181020</strain>
        <tissue evidence="8">Muscle</tissue>
    </source>
</reference>
<dbReference type="SMART" id="SM00408">
    <property type="entry name" value="IGc2"/>
    <property type="match status" value="4"/>
</dbReference>
<organism evidence="8 9">
    <name type="scientific">Larimichthys crocea</name>
    <name type="common">Large yellow croaker</name>
    <name type="synonym">Pseudosciaena crocea</name>
    <dbReference type="NCBI Taxonomy" id="215358"/>
    <lineage>
        <taxon>Eukaryota</taxon>
        <taxon>Metazoa</taxon>
        <taxon>Chordata</taxon>
        <taxon>Craniata</taxon>
        <taxon>Vertebrata</taxon>
        <taxon>Euteleostomi</taxon>
        <taxon>Actinopterygii</taxon>
        <taxon>Neopterygii</taxon>
        <taxon>Teleostei</taxon>
        <taxon>Neoteleostei</taxon>
        <taxon>Acanthomorphata</taxon>
        <taxon>Eupercaria</taxon>
        <taxon>Sciaenidae</taxon>
        <taxon>Larimichthys</taxon>
    </lineage>
</organism>
<name>A0A6G0HVT2_LARCR</name>
<feature type="signal peptide" evidence="6">
    <location>
        <begin position="1"/>
        <end position="21"/>
    </location>
</feature>
<sequence>MSESASFVRLFVGFLLSATGASCPIELNPPIVVLRYGHSVSINCSTSESKLDGMGWEATQGGKSLQPVKHLTWTVEALTDWNISPVCYLNLSPDSQFTEQCSANPKVVLYTFPETISISPDSDGALKEAEEYNFTCNIHNIAPVQSLTVTWYKGDTIIYTDTFNNPSKKPVNQTSVLSFTPHRQDDGVTFRCEAHLDLQPEGPQLKVSSQEYNITVNYGPDIECSDSLELLEGETLESHCPVTGKPFPFINWQYNGQTVDPAVPLTRENKGNYTVKAEGYSFASRTLQVAVLYGPELECPLNYIAVEDTLNSLTCTVKGYPKPKIIWYKDDEEVELPENLTRSDAGQYSVTASNSVSFVNVTVDIIVLYPPSQIVELEDSEVNVGSTISLKCFSRGNPRPRYSWNYYRTHKVTVENEDGVSLLIIHNATGYNTGFYTCQASNVIGNVSKTVRVTVKGATQSCPIEINPERMVIKYQGKSQNAICKPTLEGSANQEGAISWQVQQGIKTNSTSWSADTNKDWDARPVCMGTFKGKGTCQKHLDFTLYKTPDSVSIRLAGNLSSVVEESEFQLQCDIINVAPARNLTVLWYKGNETIKSNTNDSLQVTGCLPKHSRDCDINVIRSALNVSSTISIKLNREHSGAEFRCMAKLDLEPTEPQLQLEWTSSPLNITVYYKPSINTTKLPKTIPVFRGYPEDLICEADGYPPPKIEWLYSSDNGHYVSGNMLTVSEAGFYRCKATNDIDIIIHEVEVILKEDYLPLIAGFVAVTVVAISIIFLFIYSIYYKNTRMRRYSLKNPKLSTHNGNVAHNGLDLQFPMTKLS</sequence>
<dbReference type="GO" id="GO:0016020">
    <property type="term" value="C:membrane"/>
    <property type="evidence" value="ECO:0007669"/>
    <property type="project" value="UniProtKB-SubCell"/>
</dbReference>
<evidence type="ECO:0000259" key="7">
    <source>
        <dbReference type="PROSITE" id="PS50835"/>
    </source>
</evidence>
<evidence type="ECO:0000313" key="8">
    <source>
        <dbReference type="EMBL" id="KAE8283339.1"/>
    </source>
</evidence>
<keyword evidence="6" id="KW-0732">Signal</keyword>
<dbReference type="InterPro" id="IPR013162">
    <property type="entry name" value="CD80_C2-set"/>
</dbReference>
<dbReference type="Pfam" id="PF13927">
    <property type="entry name" value="Ig_3"/>
    <property type="match status" value="3"/>
</dbReference>
<keyword evidence="9" id="KW-1185">Reference proteome</keyword>
<dbReference type="EMBL" id="REGW02000018">
    <property type="protein sequence ID" value="KAE8283339.1"/>
    <property type="molecule type" value="Genomic_DNA"/>
</dbReference>
<dbReference type="SUPFAM" id="SSF48726">
    <property type="entry name" value="Immunoglobulin"/>
    <property type="match status" value="6"/>
</dbReference>
<dbReference type="InterPro" id="IPR013783">
    <property type="entry name" value="Ig-like_fold"/>
</dbReference>
<feature type="domain" description="Ig-like" evidence="7">
    <location>
        <begin position="220"/>
        <end position="288"/>
    </location>
</feature>
<evidence type="ECO:0000256" key="4">
    <source>
        <dbReference type="ARBA" id="ARBA00023319"/>
    </source>
</evidence>
<dbReference type="AlphaFoldDB" id="A0A6G0HVT2"/>
<dbReference type="Proteomes" id="UP000424527">
    <property type="component" value="Unassembled WGS sequence"/>
</dbReference>
<keyword evidence="2 5" id="KW-0472">Membrane</keyword>
<feature type="domain" description="Ig-like" evidence="7">
    <location>
        <begin position="113"/>
        <end position="208"/>
    </location>
</feature>
<dbReference type="Gene3D" id="2.60.40.10">
    <property type="entry name" value="Immunoglobulins"/>
    <property type="match status" value="8"/>
</dbReference>
<feature type="domain" description="Ig-like" evidence="7">
    <location>
        <begin position="370"/>
        <end position="454"/>
    </location>
</feature>
<dbReference type="FunFam" id="2.60.40.10:FF:000032">
    <property type="entry name" value="palladin isoform X1"/>
    <property type="match status" value="1"/>
</dbReference>
<evidence type="ECO:0000256" key="6">
    <source>
        <dbReference type="SAM" id="SignalP"/>
    </source>
</evidence>
<evidence type="ECO:0000256" key="5">
    <source>
        <dbReference type="SAM" id="Phobius"/>
    </source>
</evidence>
<gene>
    <name evidence="8" type="ORF">D5F01_LYC18741</name>
</gene>
<keyword evidence="3" id="KW-1015">Disulfide bond</keyword>
<dbReference type="GO" id="GO:0007155">
    <property type="term" value="P:cell adhesion"/>
    <property type="evidence" value="ECO:0007669"/>
    <property type="project" value="InterPro"/>
</dbReference>
<feature type="domain" description="Ig-like" evidence="7">
    <location>
        <begin position="676"/>
        <end position="752"/>
    </location>
</feature>
<dbReference type="InterPro" id="IPR036179">
    <property type="entry name" value="Ig-like_dom_sf"/>
</dbReference>
<evidence type="ECO:0000313" key="9">
    <source>
        <dbReference type="Proteomes" id="UP000424527"/>
    </source>
</evidence>
<feature type="chain" id="PRO_5026041974" evidence="6">
    <location>
        <begin position="22"/>
        <end position="821"/>
    </location>
</feature>
<dbReference type="Pfam" id="PF08205">
    <property type="entry name" value="C2-set_2"/>
    <property type="match status" value="1"/>
</dbReference>
<evidence type="ECO:0000256" key="3">
    <source>
        <dbReference type="ARBA" id="ARBA00023157"/>
    </source>
</evidence>
<dbReference type="PANTHER" id="PTHR13771">
    <property type="entry name" value="INTERCELLULAR ADHESION MOLECULE"/>
    <property type="match status" value="1"/>
</dbReference>
<dbReference type="PANTHER" id="PTHR13771:SF9">
    <property type="entry name" value="INTERCELLULAR ADHESION MOLECULE 5"/>
    <property type="match status" value="1"/>
</dbReference>
<feature type="domain" description="Ig-like" evidence="7">
    <location>
        <begin position="295"/>
        <end position="362"/>
    </location>
</feature>
<proteinExistence type="predicted"/>
<dbReference type="SMART" id="SM00409">
    <property type="entry name" value="IG"/>
    <property type="match status" value="6"/>
</dbReference>
<feature type="transmembrane region" description="Helical" evidence="5">
    <location>
        <begin position="757"/>
        <end position="783"/>
    </location>
</feature>
<dbReference type="InterPro" id="IPR007110">
    <property type="entry name" value="Ig-like_dom"/>
</dbReference>
<dbReference type="InterPro" id="IPR047012">
    <property type="entry name" value="ICAM_VCAM"/>
</dbReference>